<comment type="caution">
    <text evidence="2">The sequence shown here is derived from an EMBL/GenBank/DDBJ whole genome shotgun (WGS) entry which is preliminary data.</text>
</comment>
<accession>A0AAV4BAP7</accession>
<sequence length="116" mass="12619">MSHMCQEISFLQMLEVHVSRGCFVPLLLMAMVGRGRGSNIEDEEKLCARLNLCTIILQETPDSTAEAIHNKVISGFRALRQTRVPAAGLESATEGSLQISGGPLSTVPPTPQFFFS</sequence>
<keyword evidence="3" id="KW-1185">Reference proteome</keyword>
<feature type="region of interest" description="Disordered" evidence="1">
    <location>
        <begin position="96"/>
        <end position="116"/>
    </location>
</feature>
<evidence type="ECO:0000313" key="3">
    <source>
        <dbReference type="Proteomes" id="UP000735302"/>
    </source>
</evidence>
<dbReference type="AlphaFoldDB" id="A0AAV4BAP7"/>
<evidence type="ECO:0000256" key="1">
    <source>
        <dbReference type="SAM" id="MobiDB-lite"/>
    </source>
</evidence>
<reference evidence="2 3" key="1">
    <citation type="journal article" date="2021" name="Elife">
        <title>Chloroplast acquisition without the gene transfer in kleptoplastic sea slugs, Plakobranchus ocellatus.</title>
        <authorList>
            <person name="Maeda T."/>
            <person name="Takahashi S."/>
            <person name="Yoshida T."/>
            <person name="Shimamura S."/>
            <person name="Takaki Y."/>
            <person name="Nagai Y."/>
            <person name="Toyoda A."/>
            <person name="Suzuki Y."/>
            <person name="Arimoto A."/>
            <person name="Ishii H."/>
            <person name="Satoh N."/>
            <person name="Nishiyama T."/>
            <person name="Hasebe M."/>
            <person name="Maruyama T."/>
            <person name="Minagawa J."/>
            <person name="Obokata J."/>
            <person name="Shigenobu S."/>
        </authorList>
    </citation>
    <scope>NUCLEOTIDE SEQUENCE [LARGE SCALE GENOMIC DNA]</scope>
</reference>
<proteinExistence type="predicted"/>
<gene>
    <name evidence="2" type="ORF">PoB_004418500</name>
</gene>
<feature type="compositionally biased region" description="Pro residues" evidence="1">
    <location>
        <begin position="106"/>
        <end position="116"/>
    </location>
</feature>
<dbReference type="Proteomes" id="UP000735302">
    <property type="component" value="Unassembled WGS sequence"/>
</dbReference>
<evidence type="ECO:0000313" key="2">
    <source>
        <dbReference type="EMBL" id="GFO17680.1"/>
    </source>
</evidence>
<name>A0AAV4BAP7_9GAST</name>
<dbReference type="EMBL" id="BLXT01004871">
    <property type="protein sequence ID" value="GFO17680.1"/>
    <property type="molecule type" value="Genomic_DNA"/>
</dbReference>
<organism evidence="2 3">
    <name type="scientific">Plakobranchus ocellatus</name>
    <dbReference type="NCBI Taxonomy" id="259542"/>
    <lineage>
        <taxon>Eukaryota</taxon>
        <taxon>Metazoa</taxon>
        <taxon>Spiralia</taxon>
        <taxon>Lophotrochozoa</taxon>
        <taxon>Mollusca</taxon>
        <taxon>Gastropoda</taxon>
        <taxon>Heterobranchia</taxon>
        <taxon>Euthyneura</taxon>
        <taxon>Panpulmonata</taxon>
        <taxon>Sacoglossa</taxon>
        <taxon>Placobranchoidea</taxon>
        <taxon>Plakobranchidae</taxon>
        <taxon>Plakobranchus</taxon>
    </lineage>
</organism>
<protein>
    <submittedName>
        <fullName evidence="2">Uncharacterized protein</fullName>
    </submittedName>
</protein>